<organism evidence="2 3">
    <name type="scientific">Rhipicephalus microplus</name>
    <name type="common">Cattle tick</name>
    <name type="synonym">Boophilus microplus</name>
    <dbReference type="NCBI Taxonomy" id="6941"/>
    <lineage>
        <taxon>Eukaryota</taxon>
        <taxon>Metazoa</taxon>
        <taxon>Ecdysozoa</taxon>
        <taxon>Arthropoda</taxon>
        <taxon>Chelicerata</taxon>
        <taxon>Arachnida</taxon>
        <taxon>Acari</taxon>
        <taxon>Parasitiformes</taxon>
        <taxon>Ixodida</taxon>
        <taxon>Ixodoidea</taxon>
        <taxon>Ixodidae</taxon>
        <taxon>Rhipicephalinae</taxon>
        <taxon>Rhipicephalus</taxon>
        <taxon>Boophilus</taxon>
    </lineage>
</organism>
<keyword evidence="3" id="KW-1185">Reference proteome</keyword>
<reference evidence="2" key="2">
    <citation type="submission" date="2021-09" db="EMBL/GenBank/DDBJ databases">
        <authorList>
            <person name="Jia N."/>
            <person name="Wang J."/>
            <person name="Shi W."/>
            <person name="Du L."/>
            <person name="Sun Y."/>
            <person name="Zhan W."/>
            <person name="Jiang J."/>
            <person name="Wang Q."/>
            <person name="Zhang B."/>
            <person name="Ji P."/>
            <person name="Sakyi L.B."/>
            <person name="Cui X."/>
            <person name="Yuan T."/>
            <person name="Jiang B."/>
            <person name="Yang W."/>
            <person name="Lam T.T.-Y."/>
            <person name="Chang Q."/>
            <person name="Ding S."/>
            <person name="Wang X."/>
            <person name="Zhu J."/>
            <person name="Ruan X."/>
            <person name="Zhao L."/>
            <person name="Wei J."/>
            <person name="Que T."/>
            <person name="Du C."/>
            <person name="Cheng J."/>
            <person name="Dai P."/>
            <person name="Han X."/>
            <person name="Huang E."/>
            <person name="Gao Y."/>
            <person name="Liu J."/>
            <person name="Shao H."/>
            <person name="Ye R."/>
            <person name="Li L."/>
            <person name="Wei W."/>
            <person name="Wang X."/>
            <person name="Wang C."/>
            <person name="Huo Q."/>
            <person name="Li W."/>
            <person name="Guo W."/>
            <person name="Chen H."/>
            <person name="Chen S."/>
            <person name="Zhou L."/>
            <person name="Zhou L."/>
            <person name="Ni X."/>
            <person name="Tian J."/>
            <person name="Zhou Y."/>
            <person name="Sheng Y."/>
            <person name="Liu T."/>
            <person name="Pan Y."/>
            <person name="Xia L."/>
            <person name="Li J."/>
            <person name="Zhao F."/>
            <person name="Cao W."/>
        </authorList>
    </citation>
    <scope>NUCLEOTIDE SEQUENCE</scope>
    <source>
        <strain evidence="2">Rmic-2018</strain>
        <tissue evidence="2">Larvae</tissue>
    </source>
</reference>
<protein>
    <submittedName>
        <fullName evidence="2">Uncharacterized protein</fullName>
    </submittedName>
</protein>
<comment type="caution">
    <text evidence="2">The sequence shown here is derived from an EMBL/GenBank/DDBJ whole genome shotgun (WGS) entry which is preliminary data.</text>
</comment>
<dbReference type="Proteomes" id="UP000821866">
    <property type="component" value="Unassembled WGS sequence"/>
</dbReference>
<evidence type="ECO:0000313" key="2">
    <source>
        <dbReference type="EMBL" id="KAH8024831.1"/>
    </source>
</evidence>
<dbReference type="EMBL" id="JABSTU010000007">
    <property type="protein sequence ID" value="KAH8024831.1"/>
    <property type="molecule type" value="Genomic_DNA"/>
</dbReference>
<accession>A0A9J6DRM2</accession>
<proteinExistence type="predicted"/>
<gene>
    <name evidence="2" type="ORF">HPB51_001464</name>
</gene>
<evidence type="ECO:0000256" key="1">
    <source>
        <dbReference type="SAM" id="Coils"/>
    </source>
</evidence>
<keyword evidence="1" id="KW-0175">Coiled coil</keyword>
<dbReference type="AlphaFoldDB" id="A0A9J6DRM2"/>
<evidence type="ECO:0000313" key="3">
    <source>
        <dbReference type="Proteomes" id="UP000821866"/>
    </source>
</evidence>
<reference evidence="2" key="1">
    <citation type="journal article" date="2020" name="Cell">
        <title>Large-Scale Comparative Analyses of Tick Genomes Elucidate Their Genetic Diversity and Vector Capacities.</title>
        <authorList>
            <consortium name="Tick Genome and Microbiome Consortium (TIGMIC)"/>
            <person name="Jia N."/>
            <person name="Wang J."/>
            <person name="Shi W."/>
            <person name="Du L."/>
            <person name="Sun Y."/>
            <person name="Zhan W."/>
            <person name="Jiang J.F."/>
            <person name="Wang Q."/>
            <person name="Zhang B."/>
            <person name="Ji P."/>
            <person name="Bell-Sakyi L."/>
            <person name="Cui X.M."/>
            <person name="Yuan T.T."/>
            <person name="Jiang B.G."/>
            <person name="Yang W.F."/>
            <person name="Lam T.T."/>
            <person name="Chang Q.C."/>
            <person name="Ding S.J."/>
            <person name="Wang X.J."/>
            <person name="Zhu J.G."/>
            <person name="Ruan X.D."/>
            <person name="Zhao L."/>
            <person name="Wei J.T."/>
            <person name="Ye R.Z."/>
            <person name="Que T.C."/>
            <person name="Du C.H."/>
            <person name="Zhou Y.H."/>
            <person name="Cheng J.X."/>
            <person name="Dai P.F."/>
            <person name="Guo W.B."/>
            <person name="Han X.H."/>
            <person name="Huang E.J."/>
            <person name="Li L.F."/>
            <person name="Wei W."/>
            <person name="Gao Y.C."/>
            <person name="Liu J.Z."/>
            <person name="Shao H.Z."/>
            <person name="Wang X."/>
            <person name="Wang C.C."/>
            <person name="Yang T.C."/>
            <person name="Huo Q.B."/>
            <person name="Li W."/>
            <person name="Chen H.Y."/>
            <person name="Chen S.E."/>
            <person name="Zhou L.G."/>
            <person name="Ni X.B."/>
            <person name="Tian J.H."/>
            <person name="Sheng Y."/>
            <person name="Liu T."/>
            <person name="Pan Y.S."/>
            <person name="Xia L.Y."/>
            <person name="Li J."/>
            <person name="Zhao F."/>
            <person name="Cao W.C."/>
        </authorList>
    </citation>
    <scope>NUCLEOTIDE SEQUENCE</scope>
    <source>
        <strain evidence="2">Rmic-2018</strain>
    </source>
</reference>
<sequence>MEDDVKKMLNRIVIKLDGKDYELKTYMAAPKSCGKGVRDQLQRQGAVVGKLSKLRQEQEKVIKKQNANIERLTRLFEEQHQAKRLAAILTTPDIKAVVEAKVLSAIETKVAALVDPQLTVTVEQQRTAAVESTLEALVVSKLEPISSQIGDTFTILTHRIDTHTPLIDDVKAQLTHFVAHVKSTCIHNADLEDCYGRKKHAHREESFSILFARKRAASQPSSPLRLDNTFIQIGPVLATRGTSFTPGYNAAPLRALSPAMAATSVVTGYDPTSSQMLSMEI</sequence>
<feature type="coiled-coil region" evidence="1">
    <location>
        <begin position="55"/>
        <end position="82"/>
    </location>
</feature>
<name>A0A9J6DRM2_RHIMP</name>